<feature type="compositionally biased region" description="Basic and acidic residues" evidence="1">
    <location>
        <begin position="343"/>
        <end position="361"/>
    </location>
</feature>
<dbReference type="AlphaFoldDB" id="A0A395VGV4"/>
<gene>
    <name evidence="2" type="ORF">DWX93_03560</name>
</gene>
<feature type="compositionally biased region" description="Basic and acidic residues" evidence="1">
    <location>
        <begin position="444"/>
        <end position="464"/>
    </location>
</feature>
<dbReference type="Proteomes" id="UP000266172">
    <property type="component" value="Unassembled WGS sequence"/>
</dbReference>
<dbReference type="RefSeq" id="WP_118096843.1">
    <property type="nucleotide sequence ID" value="NZ_QRVL01000001.1"/>
</dbReference>
<evidence type="ECO:0000313" key="2">
    <source>
        <dbReference type="EMBL" id="RGS42712.1"/>
    </source>
</evidence>
<reference evidence="2 3" key="1">
    <citation type="submission" date="2018-08" db="EMBL/GenBank/DDBJ databases">
        <title>A genome reference for cultivated species of the human gut microbiota.</title>
        <authorList>
            <person name="Zou Y."/>
            <person name="Xue W."/>
            <person name="Luo G."/>
        </authorList>
    </citation>
    <scope>NUCLEOTIDE SEQUENCE [LARGE SCALE GENOMIC DNA]</scope>
    <source>
        <strain evidence="2 3">AF22-12AC</strain>
    </source>
</reference>
<proteinExistence type="predicted"/>
<accession>A0A395VGV4</accession>
<comment type="caution">
    <text evidence="2">The sequence shown here is derived from an EMBL/GenBank/DDBJ whole genome shotgun (WGS) entry which is preliminary data.</text>
</comment>
<evidence type="ECO:0000256" key="1">
    <source>
        <dbReference type="SAM" id="MobiDB-lite"/>
    </source>
</evidence>
<organism evidence="2 3">
    <name type="scientific">Roseburia hominis</name>
    <dbReference type="NCBI Taxonomy" id="301301"/>
    <lineage>
        <taxon>Bacteria</taxon>
        <taxon>Bacillati</taxon>
        <taxon>Bacillota</taxon>
        <taxon>Clostridia</taxon>
        <taxon>Lachnospirales</taxon>
        <taxon>Lachnospiraceae</taxon>
        <taxon>Roseburia</taxon>
    </lineage>
</organism>
<name>A0A395VGV4_9FIRM</name>
<feature type="compositionally biased region" description="Basic and acidic residues" evidence="1">
    <location>
        <begin position="403"/>
        <end position="436"/>
    </location>
</feature>
<evidence type="ECO:0000313" key="3">
    <source>
        <dbReference type="Proteomes" id="UP000266172"/>
    </source>
</evidence>
<dbReference type="EMBL" id="QRVL01000001">
    <property type="protein sequence ID" value="RGS42712.1"/>
    <property type="molecule type" value="Genomic_DNA"/>
</dbReference>
<feature type="compositionally biased region" description="Basic and acidic residues" evidence="1">
    <location>
        <begin position="368"/>
        <end position="396"/>
    </location>
</feature>
<feature type="region of interest" description="Disordered" evidence="1">
    <location>
        <begin position="343"/>
        <end position="476"/>
    </location>
</feature>
<protein>
    <submittedName>
        <fullName evidence="2">Uncharacterized protein</fullName>
    </submittedName>
</protein>
<sequence length="940" mass="106504">MILLRANTELHQTFERLIEAMKVPVKWNGIFVVIDNYMILQGEVRSLFFHFDTRNVATNIIDIPVKEDEIGEVGTNMRVQNAINLILYAFGKWGTIKGVRVDKSFEQLNTLFTDIMKEMQVEPEYTPSYLRFYRSGMRITYEDVIQTAQEEEQAQPEDEETNEGGLWHKVVWKRAQAEFARADITVSERRKSRIGNNFYLVGYLCPACCGKLHMAVYPAGKEFKIETEEGGVLLARAATCNACRRFYTPRPGRLFSEGDIYTLDFATDAAAYEDYLELLGRNADRVSNYHTNVYADGRRPDTEEDGEKSLEELCNALPELSDLEVKKLSARMEEGFYPEESVEKYEAKVHSRERERHDEGRSLPQREQAAEEPDKQSGTRTPKETAKQSAGRKETDSVGSGRPADRGRGMAAETETRRADHRAAEAEMHGADRRAAEAGSSLRPDADGAGRPAAKERTGGKDIHAATQTPEGGMTVDGVIVTPEERKGVQEHYEARLAVMDRYSDRQLQELKRQLEGERKLTEDEKKPYIKKVQDRIYEGRVRELQEKADACEGKNYTLTKRVLEEVEAADLPEEQKHPLREKLQQLKQSQAEREVAAMVAKMPANLDRKQYRLYVDRLHDYDGVDLTPYEQKIVAGREAAEKQELSNMIRRARKVSREDYVDLAERLREGDFLPGLVAPYLEKVNDRIRELDADAIAAICPAPMQMNFEEGIEAYQKIKEGDFLPELKTDALKTLEKRLSKIKADECELLVGKLKKELEENGVGENPRHHFYPARKVLLGQATPEETDVIEYAMASYAAGRGLFEYPILVVDVARDASGKEGMILTPEHLYYSTAFTSYGIPVASIASVTASTGLLNKGLYVHQKNGTKLKIPYAVGTKELPDYAGELDDFIHYLQEKPESRKLTYLASEKHDTICCFRCGYQYKGGGVCPKCGYQNNG</sequence>